<gene>
    <name evidence="7" type="ORF">M231_04024</name>
</gene>
<evidence type="ECO:0000256" key="5">
    <source>
        <dbReference type="ARBA" id="ARBA00048082"/>
    </source>
</evidence>
<comment type="caution">
    <text evidence="7">The sequence shown here is derived from an EMBL/GenBank/DDBJ whole genome shotgun (WGS) entry which is preliminary data.</text>
</comment>
<evidence type="ECO:0000313" key="8">
    <source>
        <dbReference type="Proteomes" id="UP000289152"/>
    </source>
</evidence>
<dbReference type="OrthoDB" id="543156at2759"/>
<dbReference type="Proteomes" id="UP000289152">
    <property type="component" value="Unassembled WGS sequence"/>
</dbReference>
<evidence type="ECO:0000256" key="2">
    <source>
        <dbReference type="ARBA" id="ARBA00023016"/>
    </source>
</evidence>
<dbReference type="InterPro" id="IPR050325">
    <property type="entry name" value="Prot/Nucl_acid_deglycase"/>
</dbReference>
<dbReference type="Gene3D" id="3.40.50.880">
    <property type="match status" value="1"/>
</dbReference>
<dbReference type="CDD" id="cd03141">
    <property type="entry name" value="GATase1_Hsp31_like"/>
    <property type="match status" value="1"/>
</dbReference>
<dbReference type="PANTHER" id="PTHR48094:SF11">
    <property type="entry name" value="GLUTATHIONE-INDEPENDENT GLYOXALASE HSP31-RELATED"/>
    <property type="match status" value="1"/>
</dbReference>
<dbReference type="InterPro" id="IPR002818">
    <property type="entry name" value="DJ-1/PfpI"/>
</dbReference>
<dbReference type="VEuPathDB" id="FungiDB:TREMEDRAFT_44940"/>
<keyword evidence="3" id="KW-0456">Lyase</keyword>
<evidence type="ECO:0000256" key="4">
    <source>
        <dbReference type="ARBA" id="ARBA00038493"/>
    </source>
</evidence>
<dbReference type="GO" id="GO:0005737">
    <property type="term" value="C:cytoplasm"/>
    <property type="evidence" value="ECO:0007669"/>
    <property type="project" value="TreeGrafter"/>
</dbReference>
<proteinExistence type="inferred from homology"/>
<dbReference type="PANTHER" id="PTHR48094">
    <property type="entry name" value="PROTEIN/NUCLEIC ACID DEGLYCASE DJ-1-RELATED"/>
    <property type="match status" value="1"/>
</dbReference>
<dbReference type="AlphaFoldDB" id="A0A4Q1BLQ1"/>
<dbReference type="GO" id="GO:0019172">
    <property type="term" value="F:glyoxalase III activity"/>
    <property type="evidence" value="ECO:0007669"/>
    <property type="project" value="UniProtKB-EC"/>
</dbReference>
<name>A0A4Q1BLQ1_TREME</name>
<keyword evidence="2" id="KW-0346">Stress response</keyword>
<keyword evidence="8" id="KW-1185">Reference proteome</keyword>
<dbReference type="FunCoup" id="A0A4Q1BLQ1">
    <property type="interactions" value="294"/>
</dbReference>
<dbReference type="InterPro" id="IPR029062">
    <property type="entry name" value="Class_I_gatase-like"/>
</dbReference>
<evidence type="ECO:0000259" key="6">
    <source>
        <dbReference type="Pfam" id="PF01965"/>
    </source>
</evidence>
<evidence type="ECO:0000313" key="7">
    <source>
        <dbReference type="EMBL" id="RXK38714.1"/>
    </source>
</evidence>
<dbReference type="STRING" id="5217.A0A4Q1BLQ1"/>
<accession>A0A4Q1BLQ1</accession>
<feature type="domain" description="DJ-1/PfpI" evidence="6">
    <location>
        <begin position="119"/>
        <end position="257"/>
    </location>
</feature>
<evidence type="ECO:0000256" key="1">
    <source>
        <dbReference type="ARBA" id="ARBA00013134"/>
    </source>
</evidence>
<reference evidence="7 8" key="1">
    <citation type="submission" date="2016-06" db="EMBL/GenBank/DDBJ databases">
        <title>Evolution of pathogenesis and genome organization in the Tremellales.</title>
        <authorList>
            <person name="Cuomo C."/>
            <person name="Litvintseva A."/>
            <person name="Heitman J."/>
            <person name="Chen Y."/>
            <person name="Sun S."/>
            <person name="Springer D."/>
            <person name="Dromer F."/>
            <person name="Young S."/>
            <person name="Zeng Q."/>
            <person name="Chapman S."/>
            <person name="Gujja S."/>
            <person name="Saif S."/>
            <person name="Birren B."/>
        </authorList>
    </citation>
    <scope>NUCLEOTIDE SEQUENCE [LARGE SCALE GENOMIC DNA]</scope>
    <source>
        <strain evidence="7 8">ATCC 28783</strain>
    </source>
</reference>
<evidence type="ECO:0000256" key="3">
    <source>
        <dbReference type="ARBA" id="ARBA00023239"/>
    </source>
</evidence>
<comment type="similarity">
    <text evidence="4">Belongs to the peptidase C56 family. HSP31-like subfamily.</text>
</comment>
<organism evidence="7 8">
    <name type="scientific">Tremella mesenterica</name>
    <name type="common">Jelly fungus</name>
    <dbReference type="NCBI Taxonomy" id="5217"/>
    <lineage>
        <taxon>Eukaryota</taxon>
        <taxon>Fungi</taxon>
        <taxon>Dikarya</taxon>
        <taxon>Basidiomycota</taxon>
        <taxon>Agaricomycotina</taxon>
        <taxon>Tremellomycetes</taxon>
        <taxon>Tremellales</taxon>
        <taxon>Tremellaceae</taxon>
        <taxon>Tremella</taxon>
    </lineage>
</organism>
<dbReference type="EC" id="4.2.1.130" evidence="1"/>
<dbReference type="InParanoid" id="A0A4Q1BLQ1"/>
<protein>
    <recommendedName>
        <fullName evidence="1">D-lactate dehydratase</fullName>
        <ecNumber evidence="1">4.2.1.130</ecNumber>
    </recommendedName>
</protein>
<dbReference type="GO" id="GO:0019243">
    <property type="term" value="P:methylglyoxal catabolic process to D-lactate via S-lactoyl-glutathione"/>
    <property type="evidence" value="ECO:0007669"/>
    <property type="project" value="TreeGrafter"/>
</dbReference>
<dbReference type="Pfam" id="PF01965">
    <property type="entry name" value="DJ-1_PfpI"/>
    <property type="match status" value="1"/>
</dbReference>
<dbReference type="EMBL" id="SDIL01000043">
    <property type="protein sequence ID" value="RXK38714.1"/>
    <property type="molecule type" value="Genomic_DNA"/>
</dbReference>
<comment type="catalytic activity">
    <reaction evidence="5">
        <text>methylglyoxal + H2O = (R)-lactate + H(+)</text>
        <dbReference type="Rhea" id="RHEA:27754"/>
        <dbReference type="ChEBI" id="CHEBI:15377"/>
        <dbReference type="ChEBI" id="CHEBI:15378"/>
        <dbReference type="ChEBI" id="CHEBI:16004"/>
        <dbReference type="ChEBI" id="CHEBI:17158"/>
        <dbReference type="EC" id="4.2.1.130"/>
    </reaction>
</comment>
<dbReference type="SUPFAM" id="SSF52317">
    <property type="entry name" value="Class I glutamine amidotransferase-like"/>
    <property type="match status" value="1"/>
</dbReference>
<sequence length="271" mass="29469">MSKPTVLFIFTSADTLLNGANVLAIQSPERSTRTFIGQIPRPRLSDQNADKGQKVGWYLPEAAHPYYALTSSGEIAVDAASPLGGTPPLDQESVKNFTDKESVDFLEKDEVAVKFWKNTKKISDVKAEDYAAIFVVGGHGPLIDLATDQDFKKLCEEFYATEKPVTAVCHGPAALLQVKAPNGDSILKGVNVTGFSDAEEAQTPYADYVNILPFSLEKRLKEESGGRYKCAEPWASEVIWDKGILTGQNPASAKGLGEKLKSLLLKTEMKA</sequence>